<comment type="catalytic activity">
    <reaction evidence="1 10 11">
        <text>4-CDP-2-C-methyl-D-erythritol 2-phosphate = 2-C-methyl-D-erythritol 2,4-cyclic diphosphate + CMP</text>
        <dbReference type="Rhea" id="RHEA:23864"/>
        <dbReference type="ChEBI" id="CHEBI:57919"/>
        <dbReference type="ChEBI" id="CHEBI:58483"/>
        <dbReference type="ChEBI" id="CHEBI:60377"/>
        <dbReference type="EC" id="4.6.1.12"/>
    </reaction>
</comment>
<dbReference type="Gene3D" id="3.30.1330.50">
    <property type="entry name" value="2-C-methyl-D-erythritol 2,4-cyclodiphosphate synthase"/>
    <property type="match status" value="1"/>
</dbReference>
<keyword evidence="4 10" id="KW-0808">Transferase</keyword>
<dbReference type="UniPathway" id="UPA00056">
    <property type="reaction ID" value="UER00093"/>
</dbReference>
<keyword evidence="6 10" id="KW-0479">Metal-binding</keyword>
<dbReference type="InterPro" id="IPR029044">
    <property type="entry name" value="Nucleotide-diphossugar_trans"/>
</dbReference>
<comment type="pathway">
    <text evidence="3 10">Isoprenoid biosynthesis; isopentenyl diphosphate biosynthesis via DXP pathway; isopentenyl diphosphate from 1-deoxy-D-xylulose 5-phosphate: step 4/6.</text>
</comment>
<evidence type="ECO:0000256" key="3">
    <source>
        <dbReference type="ARBA" id="ARBA00004709"/>
    </source>
</evidence>
<dbReference type="HAMAP" id="MF_00107">
    <property type="entry name" value="IspF"/>
    <property type="match status" value="1"/>
</dbReference>
<gene>
    <name evidence="10" type="primary">ispDF</name>
    <name evidence="13" type="ORF">HELGO_WM32276</name>
</gene>
<dbReference type="InterPro" id="IPR003526">
    <property type="entry name" value="MECDP_synthase"/>
</dbReference>
<evidence type="ECO:0000256" key="2">
    <source>
        <dbReference type="ARBA" id="ARBA00001968"/>
    </source>
</evidence>
<reference evidence="13" key="1">
    <citation type="submission" date="2020-01" db="EMBL/GenBank/DDBJ databases">
        <authorList>
            <person name="Meier V. D."/>
            <person name="Meier V D."/>
        </authorList>
    </citation>
    <scope>NUCLEOTIDE SEQUENCE</scope>
    <source>
        <strain evidence="13">HLG_WM_MAG_03</strain>
    </source>
</reference>
<dbReference type="EMBL" id="CACVAR010000070">
    <property type="protein sequence ID" value="CAA6800390.1"/>
    <property type="molecule type" value="Genomic_DNA"/>
</dbReference>
<evidence type="ECO:0000256" key="10">
    <source>
        <dbReference type="HAMAP-Rule" id="MF_01520"/>
    </source>
</evidence>
<evidence type="ECO:0000256" key="11">
    <source>
        <dbReference type="RuleBase" id="RU004395"/>
    </source>
</evidence>
<dbReference type="PANTHER" id="PTHR43181:SF1">
    <property type="entry name" value="2-C-METHYL-D-ERYTHRITOL 2,4-CYCLODIPHOSPHATE SYNTHASE, CHLOROPLASTIC"/>
    <property type="match status" value="1"/>
</dbReference>
<evidence type="ECO:0000256" key="6">
    <source>
        <dbReference type="ARBA" id="ARBA00022723"/>
    </source>
</evidence>
<dbReference type="GO" id="GO:0050518">
    <property type="term" value="F:2-C-methyl-D-erythritol 4-phosphate cytidylyltransferase activity"/>
    <property type="evidence" value="ECO:0007669"/>
    <property type="project" value="UniProtKB-UniRule"/>
</dbReference>
<comment type="cofactor">
    <cofactor evidence="2 10">
        <name>a divalent metal cation</name>
        <dbReference type="ChEBI" id="CHEBI:60240"/>
    </cofactor>
</comment>
<comment type="caution">
    <text evidence="10">Lacks conserved residue(s) required for the propagation of feature annotation.</text>
</comment>
<feature type="binding site" evidence="10">
    <location>
        <begin position="343"/>
        <end position="346"/>
    </location>
    <ligand>
        <name>4-CDP-2-C-methyl-D-erythritol 2-phosphate</name>
        <dbReference type="ChEBI" id="CHEBI:57919"/>
    </ligand>
</feature>
<comment type="catalytic activity">
    <reaction evidence="10">
        <text>2-C-methyl-D-erythritol 4-phosphate + CTP + H(+) = 4-CDP-2-C-methyl-D-erythritol + diphosphate</text>
        <dbReference type="Rhea" id="RHEA:13429"/>
        <dbReference type="ChEBI" id="CHEBI:15378"/>
        <dbReference type="ChEBI" id="CHEBI:33019"/>
        <dbReference type="ChEBI" id="CHEBI:37563"/>
        <dbReference type="ChEBI" id="CHEBI:57823"/>
        <dbReference type="ChEBI" id="CHEBI:58262"/>
        <dbReference type="EC" id="2.7.7.60"/>
    </reaction>
</comment>
<comment type="pathway">
    <text evidence="10">Isoprenoid biosynthesis; isopentenyl diphosphate biosynthesis via DXP pathway; isopentenyl diphosphate from 1-deoxy-D-xylulose 5-phosphate: step 2/6.</text>
</comment>
<dbReference type="InterPro" id="IPR036571">
    <property type="entry name" value="MECDP_synthase_sf"/>
</dbReference>
<comment type="similarity">
    <text evidence="11">Belongs to the IspF family.</text>
</comment>
<evidence type="ECO:0000256" key="5">
    <source>
        <dbReference type="ARBA" id="ARBA00022695"/>
    </source>
</evidence>
<dbReference type="NCBIfam" id="TIGR00151">
    <property type="entry name" value="ispF"/>
    <property type="match status" value="1"/>
</dbReference>
<feature type="binding site" evidence="10">
    <location>
        <position position="253"/>
    </location>
    <ligand>
        <name>a divalent metal cation</name>
        <dbReference type="ChEBI" id="CHEBI:60240"/>
    </ligand>
</feature>
<accession>A0A6S6SCE4</accession>
<feature type="site" description="Transition state stabilizer" evidence="10">
    <location>
        <position position="16"/>
    </location>
</feature>
<dbReference type="InterPro" id="IPR026596">
    <property type="entry name" value="IspD/F"/>
</dbReference>
<dbReference type="AlphaFoldDB" id="A0A6S6SCE4"/>
<feature type="site" description="Positions MEP for the nucleophilic attack" evidence="10">
    <location>
        <position position="140"/>
    </location>
</feature>
<name>A0A6S6SCE4_9BACT</name>
<dbReference type="Pfam" id="PF02542">
    <property type="entry name" value="YgbB"/>
    <property type="match status" value="1"/>
</dbReference>
<dbReference type="SUPFAM" id="SSF53448">
    <property type="entry name" value="Nucleotide-diphospho-sugar transferases"/>
    <property type="match status" value="1"/>
</dbReference>
<keyword evidence="8 10" id="KW-0456">Lyase</keyword>
<feature type="domain" description="2-C-methyl-D-erythritol 2,4-cyclodiphosphate synthase" evidence="12">
    <location>
        <begin position="214"/>
        <end position="365"/>
    </location>
</feature>
<evidence type="ECO:0000256" key="9">
    <source>
        <dbReference type="ARBA" id="ARBA00023268"/>
    </source>
</evidence>
<evidence type="ECO:0000256" key="8">
    <source>
        <dbReference type="ARBA" id="ARBA00023239"/>
    </source>
</evidence>
<evidence type="ECO:0000256" key="7">
    <source>
        <dbReference type="ARBA" id="ARBA00023229"/>
    </source>
</evidence>
<dbReference type="HAMAP" id="MF_01520">
    <property type="entry name" value="IspDF"/>
    <property type="match status" value="1"/>
</dbReference>
<protein>
    <recommendedName>
        <fullName evidence="10">Bifunctional enzyme IspD/IspF</fullName>
    </recommendedName>
    <domain>
        <recommendedName>
            <fullName evidence="10">2-C-methyl-D-erythritol 4-phosphate cytidylyltransferase</fullName>
            <ecNumber evidence="10">2.7.7.60</ecNumber>
        </recommendedName>
        <alternativeName>
            <fullName evidence="10">4-diphosphocytidyl-2C-methyl-D-erythritol synthase</fullName>
        </alternativeName>
        <alternativeName>
            <fullName evidence="10">MEP cytidylyltransferase</fullName>
            <shortName evidence="10">MCT</shortName>
        </alternativeName>
    </domain>
    <domain>
        <recommendedName>
            <fullName evidence="10">2-C-methyl-D-erythritol 2,4-cyclodiphosphate synthase</fullName>
            <shortName evidence="10">MECDP-synthase</shortName>
            <shortName evidence="10">MECPP-synthase</shortName>
            <shortName evidence="10">MECPS</shortName>
            <ecNumber evidence="10">4.6.1.12</ecNumber>
        </recommendedName>
    </domain>
</protein>
<sequence>MDGITLILLGAGSASRFSLPPKKQWLWTGEQPLWLKVTNDFQKIYNFEKTVIVSSKSDIHSMSNFAEYNFVEGGNSRQQSLKNALKDVTTPYVLVSDIARCCLDSSMIERVISAKKKRTCVVPTLKAVDTLYFENNPIDREATKIIQTPQLSCTETLREALNSKQEFTDDSSAVASMGGDIIFVEGSVKAHKLTTVEDLSKMTCLQAPSQRTLTGFGIDIHPFEEGKQMLLCGIEIDSPFGFKAHSDGDVAIHALIDALLGAAGLGDIGEFYPDTSDKYKGADSRELLADTVTRLKDLGYVISNVDLAIIAQTPRLLNYKKAMRFKLAGLLNLTPNLVNIKATTAEKLGWIGRKEGVAVQAVATLYYYDWTKNENYHN</sequence>
<dbReference type="SUPFAM" id="SSF69765">
    <property type="entry name" value="IpsF-like"/>
    <property type="match status" value="1"/>
</dbReference>
<evidence type="ECO:0000313" key="13">
    <source>
        <dbReference type="EMBL" id="CAA6800390.1"/>
    </source>
</evidence>
<dbReference type="GO" id="GO:0008685">
    <property type="term" value="F:2-C-methyl-D-erythritol 2,4-cyclodiphosphate synthase activity"/>
    <property type="evidence" value="ECO:0007669"/>
    <property type="project" value="UniProtKB-UniRule"/>
</dbReference>
<feature type="site" description="Positions MEP for the nucleophilic attack" evidence="10">
    <location>
        <position position="192"/>
    </location>
</feature>
<dbReference type="InterPro" id="IPR020555">
    <property type="entry name" value="MECDP_synthase_CS"/>
</dbReference>
<comment type="function">
    <text evidence="10">Bifunctional enzyme that catalyzes the formation of 4-diphosphocytidyl-2-C-methyl-D-erythritol from CTP and 2-C-methyl-D-erythritol 4-phosphate (MEP) (IspD), and catalyzes the conversion of 4-diphosphocytidyl-2-C-methyl-D-erythritol 2-phosphate (CDP-ME2P) to 2-C-methyl-D-erythritol 2,4-cyclodiphosphate (ME-CPP) with a corresponding release of cytidine 5-monophosphate (CMP) (IspF).</text>
</comment>
<feature type="binding site" evidence="10">
    <location>
        <begin position="267"/>
        <end position="269"/>
    </location>
    <ligand>
        <name>4-CDP-2-C-methyl-D-erythritol 2-phosphate</name>
        <dbReference type="ChEBI" id="CHEBI:57919"/>
    </ligand>
</feature>
<dbReference type="EC" id="4.6.1.12" evidence="10"/>
<dbReference type="EC" id="2.7.7.60" evidence="10"/>
<keyword evidence="5 10" id="KW-0548">Nucleotidyltransferase</keyword>
<dbReference type="CDD" id="cd02516">
    <property type="entry name" value="CDP-ME_synthetase"/>
    <property type="match status" value="1"/>
</dbReference>
<keyword evidence="9 10" id="KW-0511">Multifunctional enzyme</keyword>
<feature type="region of interest" description="2-C-methyl-D-erythritol 2,4-cyclodiphosphate synthase" evidence="10">
    <location>
        <begin position="213"/>
        <end position="378"/>
    </location>
</feature>
<comment type="similarity">
    <text evidence="10">In the C-terminal section; belongs to the IspF family.</text>
</comment>
<dbReference type="CDD" id="cd00554">
    <property type="entry name" value="MECDP_synthase"/>
    <property type="match status" value="1"/>
</dbReference>
<dbReference type="NCBIfam" id="NF006899">
    <property type="entry name" value="PRK09382.1"/>
    <property type="match status" value="1"/>
</dbReference>
<dbReference type="GO" id="GO:0016114">
    <property type="term" value="P:terpenoid biosynthetic process"/>
    <property type="evidence" value="ECO:0007669"/>
    <property type="project" value="InterPro"/>
</dbReference>
<comment type="similarity">
    <text evidence="10">In the N-terminal section; belongs to the IspD/TarI cytidylyltransferase family. IspD subfamily.</text>
</comment>
<feature type="binding site" evidence="10">
    <location>
        <position position="353"/>
    </location>
    <ligand>
        <name>4-CDP-2-C-methyl-D-erythritol 2-phosphate</name>
        <dbReference type="ChEBI" id="CHEBI:57919"/>
    </ligand>
</feature>
<organism evidence="13">
    <name type="scientific">uncultured Sulfurovum sp</name>
    <dbReference type="NCBI Taxonomy" id="269237"/>
    <lineage>
        <taxon>Bacteria</taxon>
        <taxon>Pseudomonadati</taxon>
        <taxon>Campylobacterota</taxon>
        <taxon>Epsilonproteobacteria</taxon>
        <taxon>Campylobacterales</taxon>
        <taxon>Sulfurovaceae</taxon>
        <taxon>Sulfurovum</taxon>
        <taxon>environmental samples</taxon>
    </lineage>
</organism>
<dbReference type="PANTHER" id="PTHR43181">
    <property type="entry name" value="2-C-METHYL-D-ERYTHRITOL 2,4-CYCLODIPHOSPHATE SYNTHASE, CHLOROPLASTIC"/>
    <property type="match status" value="1"/>
</dbReference>
<dbReference type="GO" id="GO:0019288">
    <property type="term" value="P:isopentenyl diphosphate biosynthetic process, methylerythritol 4-phosphate pathway"/>
    <property type="evidence" value="ECO:0007669"/>
    <property type="project" value="UniProtKB-UniRule"/>
</dbReference>
<evidence type="ECO:0000259" key="12">
    <source>
        <dbReference type="Pfam" id="PF02542"/>
    </source>
</evidence>
<keyword evidence="7 10" id="KW-0414">Isoprene biosynthesis</keyword>
<feature type="binding site" evidence="10">
    <location>
        <begin position="219"/>
        <end position="221"/>
    </location>
    <ligand>
        <name>4-CDP-2-C-methyl-D-erythritol 2-phosphate</name>
        <dbReference type="ChEBI" id="CHEBI:57919"/>
    </ligand>
</feature>
<dbReference type="GO" id="GO:0046872">
    <property type="term" value="F:metal ion binding"/>
    <property type="evidence" value="ECO:0007669"/>
    <property type="project" value="UniProtKB-KW"/>
</dbReference>
<dbReference type="Gene3D" id="3.90.550.10">
    <property type="entry name" value="Spore Coat Polysaccharide Biosynthesis Protein SpsA, Chain A"/>
    <property type="match status" value="1"/>
</dbReference>
<feature type="binding site" evidence="10">
    <location>
        <position position="221"/>
    </location>
    <ligand>
        <name>a divalent metal cation</name>
        <dbReference type="ChEBI" id="CHEBI:60240"/>
    </ligand>
</feature>
<feature type="site" description="Transition state stabilizer" evidence="10">
    <location>
        <position position="245"/>
    </location>
</feature>
<proteinExistence type="inferred from homology"/>
<evidence type="ECO:0000256" key="4">
    <source>
        <dbReference type="ARBA" id="ARBA00022679"/>
    </source>
</evidence>
<feature type="binding site" evidence="10">
    <location>
        <begin position="245"/>
        <end position="246"/>
    </location>
    <ligand>
        <name>4-CDP-2-C-methyl-D-erythritol 2-phosphate</name>
        <dbReference type="ChEBI" id="CHEBI:57919"/>
    </ligand>
</feature>
<evidence type="ECO:0000256" key="1">
    <source>
        <dbReference type="ARBA" id="ARBA00000200"/>
    </source>
</evidence>
<feature type="region of interest" description="2-C-methyl-D-erythritol 4-phosphate cytidylyltransferase" evidence="10">
    <location>
        <begin position="1"/>
        <end position="212"/>
    </location>
</feature>
<dbReference type="Pfam" id="PF01128">
    <property type="entry name" value="IspD"/>
    <property type="match status" value="1"/>
</dbReference>
<feature type="site" description="Transition state stabilizer" evidence="10">
    <location>
        <position position="23"/>
    </location>
</feature>
<feature type="site" description="Transition state stabilizer" evidence="10">
    <location>
        <position position="344"/>
    </location>
</feature>
<dbReference type="PROSITE" id="PS01350">
    <property type="entry name" value="ISPF"/>
    <property type="match status" value="1"/>
</dbReference>
<dbReference type="InterPro" id="IPR034683">
    <property type="entry name" value="IspD/TarI"/>
</dbReference>
<feature type="binding site" evidence="10">
    <location>
        <position position="219"/>
    </location>
    <ligand>
        <name>a divalent metal cation</name>
        <dbReference type="ChEBI" id="CHEBI:60240"/>
    </ligand>
</feature>